<keyword evidence="7 16" id="KW-1003">Cell membrane</keyword>
<evidence type="ECO:0000256" key="16">
    <source>
        <dbReference type="HAMAP-Rule" id="MF_00404"/>
    </source>
</evidence>
<comment type="cofactor">
    <cofactor evidence="1 16 17">
        <name>Na(+)</name>
        <dbReference type="ChEBI" id="CHEBI:29101"/>
    </cofactor>
</comment>
<dbReference type="AlphaFoldDB" id="A0A4P9ULA4"/>
<evidence type="ECO:0000256" key="14">
    <source>
        <dbReference type="ARBA" id="ARBA00023201"/>
    </source>
</evidence>
<dbReference type="GO" id="GO:0015451">
    <property type="term" value="F:decarboxylation-driven active transmembrane transporter activity"/>
    <property type="evidence" value="ECO:0007669"/>
    <property type="project" value="UniProtKB-EC"/>
</dbReference>
<evidence type="ECO:0000256" key="13">
    <source>
        <dbReference type="ARBA" id="ARBA00023136"/>
    </source>
</evidence>
<evidence type="ECO:0000256" key="5">
    <source>
        <dbReference type="ARBA" id="ARBA00011869"/>
    </source>
</evidence>
<keyword evidence="19" id="KW-1185">Reference proteome</keyword>
<keyword evidence="12 16" id="KW-0406">Ion transport</keyword>
<keyword evidence="6 16" id="KW-0813">Transport</keyword>
<comment type="catalytic activity">
    <reaction evidence="15 16 17">
        <text>oxaloacetate + 2 Na(+)(in) + H(+) = pyruvate + 2 Na(+)(out) + CO2</text>
        <dbReference type="Rhea" id="RHEA:57724"/>
        <dbReference type="ChEBI" id="CHEBI:15361"/>
        <dbReference type="ChEBI" id="CHEBI:15378"/>
        <dbReference type="ChEBI" id="CHEBI:16452"/>
        <dbReference type="ChEBI" id="CHEBI:16526"/>
        <dbReference type="ChEBI" id="CHEBI:29101"/>
        <dbReference type="EC" id="7.2.4.2"/>
    </reaction>
</comment>
<sequence length="87" mass="9263">MTEMLIRGGELMVIGMGIVFLFLAMLIFAVNSMSTLIARFIDGPTIIAENTKPAPAPSQGDIDPSLIAAISSAVHQYRNKAPQSTLS</sequence>
<dbReference type="KEGG" id="mbur:EQU24_07060"/>
<dbReference type="NCBIfam" id="TIGR01195">
    <property type="entry name" value="oadG_fam"/>
    <property type="match status" value="1"/>
</dbReference>
<protein>
    <recommendedName>
        <fullName evidence="16">Probable oxaloacetate decarboxylase gamma chain</fullName>
        <ecNumber evidence="16">7.2.4.2</ecNumber>
    </recommendedName>
</protein>
<keyword evidence="13 16" id="KW-0472">Membrane</keyword>
<dbReference type="GO" id="GO:0005886">
    <property type="term" value="C:plasma membrane"/>
    <property type="evidence" value="ECO:0007669"/>
    <property type="project" value="UniProtKB-SubCell"/>
</dbReference>
<dbReference type="InterPro" id="IPR023424">
    <property type="entry name" value="OadG"/>
</dbReference>
<evidence type="ECO:0000256" key="9">
    <source>
        <dbReference type="ARBA" id="ARBA00022967"/>
    </source>
</evidence>
<evidence type="ECO:0000256" key="15">
    <source>
        <dbReference type="ARBA" id="ARBA00048176"/>
    </source>
</evidence>
<evidence type="ECO:0000256" key="10">
    <source>
        <dbReference type="ARBA" id="ARBA00022989"/>
    </source>
</evidence>
<accession>A0A4P9ULA4</accession>
<dbReference type="Pfam" id="PF04277">
    <property type="entry name" value="OAD_gamma"/>
    <property type="match status" value="1"/>
</dbReference>
<reference evidence="19" key="1">
    <citation type="journal article" date="2019" name="J. Bacteriol.">
        <title>A Mutagenic Screen Identifies a TonB-Dependent Receptor Required for the Lanthanide Metal Switch in the Type I Methanotroph 'Methylotuvimicrobium buryatense' 5GB1C.</title>
        <authorList>
            <person name="Groom J.D."/>
            <person name="Ford S.M."/>
            <person name="Pesesky M.W."/>
            <person name="Lidstrom M.E."/>
        </authorList>
    </citation>
    <scope>NUCLEOTIDE SEQUENCE [LARGE SCALE GENOMIC DNA]</scope>
    <source>
        <strain evidence="19">5GB1C</strain>
    </source>
</reference>
<keyword evidence="10 16" id="KW-1133">Transmembrane helix</keyword>
<dbReference type="GO" id="GO:0015081">
    <property type="term" value="F:sodium ion transmembrane transporter activity"/>
    <property type="evidence" value="ECO:0007669"/>
    <property type="project" value="UniProtKB-UniRule"/>
</dbReference>
<dbReference type="STRING" id="675511.GCA_000341735_01605"/>
<evidence type="ECO:0000256" key="8">
    <source>
        <dbReference type="ARBA" id="ARBA00022692"/>
    </source>
</evidence>
<evidence type="ECO:0000256" key="11">
    <source>
        <dbReference type="ARBA" id="ARBA00023053"/>
    </source>
</evidence>
<proteinExistence type="inferred from homology"/>
<comment type="subunit">
    <text evidence="5 16">Heterotrimer of an alpha, a beta and a gamma subunit.</text>
</comment>
<evidence type="ECO:0000256" key="7">
    <source>
        <dbReference type="ARBA" id="ARBA00022475"/>
    </source>
</evidence>
<evidence type="ECO:0000256" key="1">
    <source>
        <dbReference type="ARBA" id="ARBA00001959"/>
    </source>
</evidence>
<keyword evidence="14 16" id="KW-0739">Sodium transport</keyword>
<evidence type="ECO:0000256" key="17">
    <source>
        <dbReference type="RuleBase" id="RU004278"/>
    </source>
</evidence>
<dbReference type="OrthoDB" id="5772594at2"/>
<evidence type="ECO:0000256" key="6">
    <source>
        <dbReference type="ARBA" id="ARBA00022448"/>
    </source>
</evidence>
<dbReference type="HAMAP" id="MF_00404">
    <property type="entry name" value="OadG"/>
    <property type="match status" value="1"/>
</dbReference>
<comment type="similarity">
    <text evidence="4 16 17">Belongs to the OadG family.</text>
</comment>
<dbReference type="GO" id="GO:0008948">
    <property type="term" value="F:oxaloacetate decarboxylase activity"/>
    <property type="evidence" value="ECO:0007669"/>
    <property type="project" value="UniProtKB-UniRule"/>
</dbReference>
<dbReference type="EMBL" id="CP035467">
    <property type="protein sequence ID" value="QCW82039.1"/>
    <property type="molecule type" value="Genomic_DNA"/>
</dbReference>
<evidence type="ECO:0000256" key="4">
    <source>
        <dbReference type="ARBA" id="ARBA00005844"/>
    </source>
</evidence>
<evidence type="ECO:0000256" key="3">
    <source>
        <dbReference type="ARBA" id="ARBA00004162"/>
    </source>
</evidence>
<keyword evidence="11 16" id="KW-0915">Sodium</keyword>
<comment type="function">
    <text evidence="2 16 17">Catalyzes the decarboxylation of oxaloacetate coupled to Na(+) translocation.</text>
</comment>
<feature type="transmembrane region" description="Helical" evidence="16 17">
    <location>
        <begin position="12"/>
        <end position="30"/>
    </location>
</feature>
<dbReference type="InterPro" id="IPR005899">
    <property type="entry name" value="Na_pump_deCOase"/>
</dbReference>
<evidence type="ECO:0000313" key="19">
    <source>
        <dbReference type="Proteomes" id="UP000305881"/>
    </source>
</evidence>
<evidence type="ECO:0000256" key="12">
    <source>
        <dbReference type="ARBA" id="ARBA00023065"/>
    </source>
</evidence>
<organism evidence="18 19">
    <name type="scientific">Methylotuvimicrobium buryatense</name>
    <name type="common">Methylomicrobium buryatense</name>
    <dbReference type="NCBI Taxonomy" id="95641"/>
    <lineage>
        <taxon>Bacteria</taxon>
        <taxon>Pseudomonadati</taxon>
        <taxon>Pseudomonadota</taxon>
        <taxon>Gammaproteobacteria</taxon>
        <taxon>Methylococcales</taxon>
        <taxon>Methylococcaceae</taxon>
        <taxon>Methylotuvimicrobium</taxon>
    </lineage>
</organism>
<gene>
    <name evidence="16" type="primary">oadG</name>
    <name evidence="18" type="ORF">EQU24_07060</name>
</gene>
<keyword evidence="9 16" id="KW-1278">Translocase</keyword>
<keyword evidence="8 16" id="KW-0812">Transmembrane</keyword>
<comment type="subcellular location">
    <subcellularLocation>
        <location evidence="3 16 17">Cell membrane</location>
        <topology evidence="3 16 17">Single-pass membrane protein</topology>
    </subcellularLocation>
</comment>
<dbReference type="GO" id="GO:0036376">
    <property type="term" value="P:sodium ion export across plasma membrane"/>
    <property type="evidence" value="ECO:0007669"/>
    <property type="project" value="InterPro"/>
</dbReference>
<name>A0A4P9ULA4_METBY</name>
<dbReference type="EC" id="7.2.4.2" evidence="16"/>
<dbReference type="Proteomes" id="UP000305881">
    <property type="component" value="Chromosome"/>
</dbReference>
<evidence type="ECO:0000256" key="2">
    <source>
        <dbReference type="ARBA" id="ARBA00003002"/>
    </source>
</evidence>
<dbReference type="RefSeq" id="WP_026130107.1">
    <property type="nucleotide sequence ID" value="NZ_CP035467.1"/>
</dbReference>
<evidence type="ECO:0000313" key="18">
    <source>
        <dbReference type="EMBL" id="QCW82039.1"/>
    </source>
</evidence>